<evidence type="ECO:0000313" key="2">
    <source>
        <dbReference type="EMBL" id="MFC6882413.1"/>
    </source>
</evidence>
<dbReference type="Proteomes" id="UP001596380">
    <property type="component" value="Unassembled WGS sequence"/>
</dbReference>
<dbReference type="EMBL" id="JBHSXS010000013">
    <property type="protein sequence ID" value="MFC6882413.1"/>
    <property type="molecule type" value="Genomic_DNA"/>
</dbReference>
<dbReference type="RefSeq" id="WP_378063487.1">
    <property type="nucleotide sequence ID" value="NZ_JBHSXS010000013.1"/>
</dbReference>
<comment type="caution">
    <text evidence="2">The sequence shown here is derived from an EMBL/GenBank/DDBJ whole genome shotgun (WGS) entry which is preliminary data.</text>
</comment>
<name>A0ABW2CNY4_9ACTN</name>
<gene>
    <name evidence="2" type="ORF">ACFQKB_21840</name>
</gene>
<dbReference type="PANTHER" id="PTHR12126">
    <property type="entry name" value="NADH-UBIQUINONE OXIDOREDUCTASE 39 KDA SUBUNIT-RELATED"/>
    <property type="match status" value="1"/>
</dbReference>
<keyword evidence="3" id="KW-1185">Reference proteome</keyword>
<dbReference type="PANTHER" id="PTHR12126:SF11">
    <property type="entry name" value="NADH DEHYDROGENASE [UBIQUINONE] 1 ALPHA SUBCOMPLEX SUBUNIT 9, MITOCHONDRIAL"/>
    <property type="match status" value="1"/>
</dbReference>
<protein>
    <submittedName>
        <fullName evidence="2">SDR family oxidoreductase</fullName>
    </submittedName>
</protein>
<organism evidence="2 3">
    <name type="scientific">Actinomadura yumaensis</name>
    <dbReference type="NCBI Taxonomy" id="111807"/>
    <lineage>
        <taxon>Bacteria</taxon>
        <taxon>Bacillati</taxon>
        <taxon>Actinomycetota</taxon>
        <taxon>Actinomycetes</taxon>
        <taxon>Streptosporangiales</taxon>
        <taxon>Thermomonosporaceae</taxon>
        <taxon>Actinomadura</taxon>
    </lineage>
</organism>
<dbReference type="InterPro" id="IPR051207">
    <property type="entry name" value="ComplexI_NDUFA9_subunit"/>
</dbReference>
<feature type="domain" description="NAD(P)-binding" evidence="1">
    <location>
        <begin position="7"/>
        <end position="140"/>
    </location>
</feature>
<dbReference type="InterPro" id="IPR036291">
    <property type="entry name" value="NAD(P)-bd_dom_sf"/>
</dbReference>
<evidence type="ECO:0000259" key="1">
    <source>
        <dbReference type="Pfam" id="PF13460"/>
    </source>
</evidence>
<accession>A0ABW2CNY4</accession>
<dbReference type="SUPFAM" id="SSF51735">
    <property type="entry name" value="NAD(P)-binding Rossmann-fold domains"/>
    <property type="match status" value="1"/>
</dbReference>
<sequence length="265" mass="28844">MLILVTGGTGALGTVTVPRLVEDGHTVRVLTRRPRTERDVRGDLETGEGLEAAVNGVDAIVHLASAPHKWNTPRVDVQGTRRLLGEAAQAGVGHLVYVSIVGVGTVPSRYFRFKRQAEELVVEGQVPWSILRATPFPEFTEGMLRTFSRLGPVVVPARTPWQVVDAGEVADGLVSMVGHGPSYAVDELGGPEVRPFDEYARAWLRARGSRRPIMPVWLMGRTGRTQRQGHLTTLDGANGRKSWQDYLDECYGTSGAKGVSEKNPS</sequence>
<proteinExistence type="predicted"/>
<reference evidence="3" key="1">
    <citation type="journal article" date="2019" name="Int. J. Syst. Evol. Microbiol.">
        <title>The Global Catalogue of Microorganisms (GCM) 10K type strain sequencing project: providing services to taxonomists for standard genome sequencing and annotation.</title>
        <authorList>
            <consortium name="The Broad Institute Genomics Platform"/>
            <consortium name="The Broad Institute Genome Sequencing Center for Infectious Disease"/>
            <person name="Wu L."/>
            <person name="Ma J."/>
        </authorList>
    </citation>
    <scope>NUCLEOTIDE SEQUENCE [LARGE SCALE GENOMIC DNA]</scope>
    <source>
        <strain evidence="3">JCM 3369</strain>
    </source>
</reference>
<dbReference type="Gene3D" id="3.40.50.720">
    <property type="entry name" value="NAD(P)-binding Rossmann-like Domain"/>
    <property type="match status" value="1"/>
</dbReference>
<dbReference type="Pfam" id="PF13460">
    <property type="entry name" value="NAD_binding_10"/>
    <property type="match status" value="1"/>
</dbReference>
<evidence type="ECO:0000313" key="3">
    <source>
        <dbReference type="Proteomes" id="UP001596380"/>
    </source>
</evidence>
<dbReference type="InterPro" id="IPR016040">
    <property type="entry name" value="NAD(P)-bd_dom"/>
</dbReference>